<sequence length="177" mass="20180">MATIDRFRAGLQRRGGVARQHRWQIVFNLPAFAASAQDNEDLSLMAITSSTPVGRMGEIPVMWGGRTLPFPGDREFDMLPVTFIATESHFEHDVFERWAEAFNGSISNVRTGELPDLLRNFEMQLLNSADQVVKTYTLEDCWPQEVGQIELDQQAQNTFGQFTVNLRFFQARNAHSR</sequence>
<protein>
    <recommendedName>
        <fullName evidence="3">Tail tube protein</fullName>
    </recommendedName>
</protein>
<reference evidence="1 2" key="1">
    <citation type="submission" date="2019-11" db="EMBL/GenBank/DDBJ databases">
        <title>Characterization of a novel member of the family Ackermannviridae.</title>
        <authorList>
            <person name="Maina A.N."/>
            <person name="Mwaura F.B."/>
            <person name="Jumba M."/>
        </authorList>
    </citation>
    <scope>NUCLEOTIDE SEQUENCE [LARGE SCALE GENOMIC DNA]</scope>
</reference>
<evidence type="ECO:0008006" key="3">
    <source>
        <dbReference type="Google" id="ProtNLM"/>
    </source>
</evidence>
<name>A0A6B9JB08_9CAUD</name>
<organism evidence="1 2">
    <name type="scientific">Vibrio phage vB_VchM_Kuja</name>
    <dbReference type="NCBI Taxonomy" id="2686437"/>
    <lineage>
        <taxon>Viruses</taxon>
        <taxon>Duplodnaviria</taxon>
        <taxon>Heunggongvirae</taxon>
        <taxon>Uroviricota</taxon>
        <taxon>Caudoviricetes</taxon>
        <taxon>Pantevenvirales</taxon>
        <taxon>Ackermannviridae</taxon>
        <taxon>Kujavirus</taxon>
        <taxon>Kujavirus kuja</taxon>
    </lineage>
</organism>
<accession>A0A6B9JB08</accession>
<gene>
    <name evidence="1" type="ORF">Kuja_1740</name>
</gene>
<dbReference type="Proteomes" id="UP000433471">
    <property type="component" value="Segment"/>
</dbReference>
<evidence type="ECO:0000313" key="2">
    <source>
        <dbReference type="Proteomes" id="UP000433471"/>
    </source>
</evidence>
<proteinExistence type="predicted"/>
<keyword evidence="2" id="KW-1185">Reference proteome</keyword>
<dbReference type="EMBL" id="MN718199">
    <property type="protein sequence ID" value="QGZ16166.1"/>
    <property type="molecule type" value="Genomic_DNA"/>
</dbReference>
<evidence type="ECO:0000313" key="1">
    <source>
        <dbReference type="EMBL" id="QGZ16166.1"/>
    </source>
</evidence>